<name>A0A2A5T1R5_9GAMM</name>
<geneLocation type="plasmid" evidence="2">
    <name>pmj3</name>
</geneLocation>
<keyword evidence="1" id="KW-0614">Plasmid</keyword>
<protein>
    <recommendedName>
        <fullName evidence="3">Mobile element protein</fullName>
    </recommendedName>
</protein>
<dbReference type="AlphaFoldDB" id="A0A2A5T1R5"/>
<evidence type="ECO:0000313" key="1">
    <source>
        <dbReference type="EMBL" id="PCS22103.1"/>
    </source>
</evidence>
<dbReference type="EMBL" id="NBYY01000026">
    <property type="protein sequence ID" value="PCS22103.1"/>
    <property type="molecule type" value="Genomic_DNA"/>
</dbReference>
<evidence type="ECO:0000313" key="2">
    <source>
        <dbReference type="Proteomes" id="UP000219020"/>
    </source>
</evidence>
<accession>A0A2A5T1R5</accession>
<comment type="caution">
    <text evidence="1">The sequence shown here is derived from an EMBL/GenBank/DDBJ whole genome shotgun (WGS) entry which is preliminary data.</text>
</comment>
<keyword evidence="2" id="KW-1185">Reference proteome</keyword>
<evidence type="ECO:0008006" key="3">
    <source>
        <dbReference type="Google" id="ProtNLM"/>
    </source>
</evidence>
<reference evidence="2" key="1">
    <citation type="submission" date="2017-04" db="EMBL/GenBank/DDBJ databases">
        <title>Genome evolution of the luminous symbionts of deep sea anglerfish.</title>
        <authorList>
            <person name="Hendry T.A."/>
        </authorList>
    </citation>
    <scope>NUCLEOTIDE SEQUENCE [LARGE SCALE GENOMIC DNA]</scope>
    <source>
        <plasmid evidence="2">pmj3</plasmid>
    </source>
</reference>
<dbReference type="Proteomes" id="UP000219020">
    <property type="component" value="Plasmid pMJ3"/>
</dbReference>
<organism evidence="1 2">
    <name type="scientific">Candidatus Enterovibrio escicola</name>
    <dbReference type="NCBI Taxonomy" id="1927127"/>
    <lineage>
        <taxon>Bacteria</taxon>
        <taxon>Pseudomonadati</taxon>
        <taxon>Pseudomonadota</taxon>
        <taxon>Gammaproteobacteria</taxon>
        <taxon>Vibrionales</taxon>
        <taxon>Vibrionaceae</taxon>
        <taxon>Enterovibrio</taxon>
    </lineage>
</organism>
<sequence length="38" mass="4322">MLSPKLTLRDYNTQVGEVLANKKAMNKVIRLVCLFASR</sequence>
<gene>
    <name evidence="1" type="ORF">BTN49_2296</name>
</gene>
<proteinExistence type="predicted"/>